<evidence type="ECO:0008006" key="3">
    <source>
        <dbReference type="Google" id="ProtNLM"/>
    </source>
</evidence>
<accession>A0A9W9LU60</accession>
<gene>
    <name evidence="1" type="ORF">N7482_001711</name>
</gene>
<evidence type="ECO:0000313" key="2">
    <source>
        <dbReference type="Proteomes" id="UP001149163"/>
    </source>
</evidence>
<protein>
    <recommendedName>
        <fullName evidence="3">Altered inheritance of mitochondria protein 6</fullName>
    </recommendedName>
</protein>
<dbReference type="EMBL" id="JAPQKN010000001">
    <property type="protein sequence ID" value="KAJ5175834.1"/>
    <property type="molecule type" value="Genomic_DNA"/>
</dbReference>
<comment type="caution">
    <text evidence="1">The sequence shown here is derived from an EMBL/GenBank/DDBJ whole genome shotgun (WGS) entry which is preliminary data.</text>
</comment>
<keyword evidence="2" id="KW-1185">Reference proteome</keyword>
<dbReference type="OrthoDB" id="4499526at2759"/>
<dbReference type="GeneID" id="81423012"/>
<proteinExistence type="predicted"/>
<dbReference type="RefSeq" id="XP_056547442.1">
    <property type="nucleotide sequence ID" value="XM_056683836.1"/>
</dbReference>
<sequence length="291" mass="32189">MGAPEILVVPPKEELDYRPATVRYEYDPWLLDDHPLRSHPTECIPGLGTFLAECCVSFQRRWRDYSLRVGYLLLACLAAFQCLKLLPFPAGQGLPRLPVTSRISPRDWHVKCTYPHSDPRPNTLAQSVAAGCDGFRTDIWLRGNALQIGPSHLGPNSANDLPLHFDPIIAKLEADHAPSSLQIPLTASADGLNERDPTRTFMLVLNAQSSLHELLPFLVSHLDVLRHQGHLTHWDGARVIQRAVTVVVTGESVSNLDHWTAAYSDVFWSAEPGLILAEDLVNGQLLPIGAV</sequence>
<organism evidence="1 2">
    <name type="scientific">Penicillium canariense</name>
    <dbReference type="NCBI Taxonomy" id="189055"/>
    <lineage>
        <taxon>Eukaryota</taxon>
        <taxon>Fungi</taxon>
        <taxon>Dikarya</taxon>
        <taxon>Ascomycota</taxon>
        <taxon>Pezizomycotina</taxon>
        <taxon>Eurotiomycetes</taxon>
        <taxon>Eurotiomycetidae</taxon>
        <taxon>Eurotiales</taxon>
        <taxon>Aspergillaceae</taxon>
        <taxon>Penicillium</taxon>
    </lineage>
</organism>
<evidence type="ECO:0000313" key="1">
    <source>
        <dbReference type="EMBL" id="KAJ5175834.1"/>
    </source>
</evidence>
<dbReference type="Proteomes" id="UP001149163">
    <property type="component" value="Unassembled WGS sequence"/>
</dbReference>
<reference evidence="1" key="2">
    <citation type="journal article" date="2023" name="IMA Fungus">
        <title>Comparative genomic study of the Penicillium genus elucidates a diverse pangenome and 15 lateral gene transfer events.</title>
        <authorList>
            <person name="Petersen C."/>
            <person name="Sorensen T."/>
            <person name="Nielsen M.R."/>
            <person name="Sondergaard T.E."/>
            <person name="Sorensen J.L."/>
            <person name="Fitzpatrick D.A."/>
            <person name="Frisvad J.C."/>
            <person name="Nielsen K.L."/>
        </authorList>
    </citation>
    <scope>NUCLEOTIDE SEQUENCE</scope>
    <source>
        <strain evidence="1">IBT 26290</strain>
    </source>
</reference>
<reference evidence="1" key="1">
    <citation type="submission" date="2022-11" db="EMBL/GenBank/DDBJ databases">
        <authorList>
            <person name="Petersen C."/>
        </authorList>
    </citation>
    <scope>NUCLEOTIDE SEQUENCE</scope>
    <source>
        <strain evidence="1">IBT 26290</strain>
    </source>
</reference>
<dbReference type="AlphaFoldDB" id="A0A9W9LU60"/>
<name>A0A9W9LU60_9EURO</name>